<evidence type="ECO:0000313" key="3">
    <source>
        <dbReference type="EMBL" id="ESQ37539.1"/>
    </source>
</evidence>
<dbReference type="STRING" id="72664.V4L1N4"/>
<dbReference type="EMBL" id="KI517609">
    <property type="protein sequence ID" value="ESQ37539.1"/>
    <property type="molecule type" value="Genomic_DNA"/>
</dbReference>
<name>V4L1N4_EUTSA</name>
<protein>
    <recommendedName>
        <fullName evidence="2">F-box domain-containing protein</fullName>
    </recommendedName>
</protein>
<dbReference type="SMART" id="SM00579">
    <property type="entry name" value="FBD"/>
    <property type="match status" value="1"/>
</dbReference>
<gene>
    <name evidence="3" type="ORF">EUTSA_v10002518mg</name>
</gene>
<dbReference type="InterPro" id="IPR032675">
    <property type="entry name" value="LRR_dom_sf"/>
</dbReference>
<dbReference type="InterPro" id="IPR006566">
    <property type="entry name" value="FBD"/>
</dbReference>
<dbReference type="SMART" id="SM00256">
    <property type="entry name" value="FBOX"/>
    <property type="match status" value="1"/>
</dbReference>
<keyword evidence="4" id="KW-1185">Reference proteome</keyword>
<dbReference type="SUPFAM" id="SSF52047">
    <property type="entry name" value="RNI-like"/>
    <property type="match status" value="1"/>
</dbReference>
<feature type="compositionally biased region" description="Basic and acidic residues" evidence="1">
    <location>
        <begin position="10"/>
        <end position="23"/>
    </location>
</feature>
<dbReference type="InterPro" id="IPR055411">
    <property type="entry name" value="LRR_FXL15/At3g58940/PEG3-like"/>
</dbReference>
<feature type="region of interest" description="Disordered" evidence="1">
    <location>
        <begin position="1"/>
        <end position="23"/>
    </location>
</feature>
<proteinExistence type="predicted"/>
<dbReference type="InterPro" id="IPR053781">
    <property type="entry name" value="F-box_AtFBL13-like"/>
</dbReference>
<dbReference type="Proteomes" id="UP000030689">
    <property type="component" value="Unassembled WGS sequence"/>
</dbReference>
<dbReference type="OrthoDB" id="1298252at2759"/>
<evidence type="ECO:0000259" key="2">
    <source>
        <dbReference type="PROSITE" id="PS50181"/>
    </source>
</evidence>
<dbReference type="OMA" id="NILQICP"/>
<organism evidence="3 4">
    <name type="scientific">Eutrema salsugineum</name>
    <name type="common">Saltwater cress</name>
    <name type="synonym">Sisymbrium salsugineum</name>
    <dbReference type="NCBI Taxonomy" id="72664"/>
    <lineage>
        <taxon>Eukaryota</taxon>
        <taxon>Viridiplantae</taxon>
        <taxon>Streptophyta</taxon>
        <taxon>Embryophyta</taxon>
        <taxon>Tracheophyta</taxon>
        <taxon>Spermatophyta</taxon>
        <taxon>Magnoliopsida</taxon>
        <taxon>eudicotyledons</taxon>
        <taxon>Gunneridae</taxon>
        <taxon>Pentapetalae</taxon>
        <taxon>rosids</taxon>
        <taxon>malvids</taxon>
        <taxon>Brassicales</taxon>
        <taxon>Brassicaceae</taxon>
        <taxon>Eutremeae</taxon>
        <taxon>Eutrema</taxon>
    </lineage>
</organism>
<feature type="domain" description="F-box" evidence="2">
    <location>
        <begin position="22"/>
        <end position="58"/>
    </location>
</feature>
<dbReference type="PANTHER" id="PTHR31900">
    <property type="entry name" value="F-BOX/RNI SUPERFAMILY PROTEIN-RELATED"/>
    <property type="match status" value="1"/>
</dbReference>
<dbReference type="InterPro" id="IPR050232">
    <property type="entry name" value="FBL13/AtMIF1-like"/>
</dbReference>
<dbReference type="InterPro" id="IPR001810">
    <property type="entry name" value="F-box_dom"/>
</dbReference>
<dbReference type="InterPro" id="IPR036047">
    <property type="entry name" value="F-box-like_dom_sf"/>
</dbReference>
<dbReference type="Gene3D" id="3.80.10.10">
    <property type="entry name" value="Ribonuclease Inhibitor"/>
    <property type="match status" value="1"/>
</dbReference>
<sequence>MIDFLTEKPVSSKREGRRHGGEDRISLLPDPLLCQILSNLPTKDAVKTSLLSSKWRYIWLSISELELDDEEFANSDSFVSFVDRFIDFSVESPIEKLKLKLTSKREKCSPFAINSWVDAAVKRNIQHLEIDYAKRYLGFELLSTDIFICQTLVCLRLRFVALNDFERVSLPRLKTMHLEEVRFVNHLALETLVASCPVLEDLSVIRSQDDVKVLRVCSQTINRLILVLDVAELHRNRWANSDVVIDAPKLKYLSIKDNQSTSFTIVNSLCSSAEVDIAVDFNVKDVLNINDSGKRSSIGCFLARISSVRDMTICWKTFKVIRHYCKLEPLPQFCYMSQLHAKIFAVDLEMLPDLLESCPNLKYLVLELNGSIKKDEQMSFSSSVPLCLRSCLEHVEMRKPISGFGVEMELIRYFLENSTVLKKLTLRLGCPRMKQESIIFKELLGFRRCSSACVVDVVGLEETLMKL</sequence>
<dbReference type="KEGG" id="eus:EUTSA_v10002518mg"/>
<evidence type="ECO:0000256" key="1">
    <source>
        <dbReference type="SAM" id="MobiDB-lite"/>
    </source>
</evidence>
<accession>V4L1N4</accession>
<dbReference type="CDD" id="cd22160">
    <property type="entry name" value="F-box_AtFBL13-like"/>
    <property type="match status" value="1"/>
</dbReference>
<evidence type="ECO:0000313" key="4">
    <source>
        <dbReference type="Proteomes" id="UP000030689"/>
    </source>
</evidence>
<dbReference type="SUPFAM" id="SSF81383">
    <property type="entry name" value="F-box domain"/>
    <property type="match status" value="1"/>
</dbReference>
<dbReference type="Pfam" id="PF08387">
    <property type="entry name" value="FBD"/>
    <property type="match status" value="1"/>
</dbReference>
<dbReference type="Gramene" id="ESQ37539">
    <property type="protein sequence ID" value="ESQ37539"/>
    <property type="gene ID" value="EUTSA_v10002518mg"/>
</dbReference>
<dbReference type="Pfam" id="PF24758">
    <property type="entry name" value="LRR_At5g56370"/>
    <property type="match status" value="1"/>
</dbReference>
<dbReference type="AlphaFoldDB" id="V4L1N4"/>
<reference evidence="3 4" key="1">
    <citation type="journal article" date="2013" name="Front. Plant Sci.">
        <title>The Reference Genome of the Halophytic Plant Eutrema salsugineum.</title>
        <authorList>
            <person name="Yang R."/>
            <person name="Jarvis D.E."/>
            <person name="Chen H."/>
            <person name="Beilstein M.A."/>
            <person name="Grimwood J."/>
            <person name="Jenkins J."/>
            <person name="Shu S."/>
            <person name="Prochnik S."/>
            <person name="Xin M."/>
            <person name="Ma C."/>
            <person name="Schmutz J."/>
            <person name="Wing R.A."/>
            <person name="Mitchell-Olds T."/>
            <person name="Schumaker K.S."/>
            <person name="Wang X."/>
        </authorList>
    </citation>
    <scope>NUCLEOTIDE SEQUENCE [LARGE SCALE GENOMIC DNA]</scope>
</reference>
<dbReference type="Pfam" id="PF00646">
    <property type="entry name" value="F-box"/>
    <property type="match status" value="1"/>
</dbReference>
<dbReference type="PROSITE" id="PS50181">
    <property type="entry name" value="FBOX"/>
    <property type="match status" value="1"/>
</dbReference>
<dbReference type="PANTHER" id="PTHR31900:SF25">
    <property type="entry name" value="FBD DOMAIN-CONTAINING PROTEIN"/>
    <property type="match status" value="1"/>
</dbReference>